<dbReference type="Gene3D" id="2.40.170.20">
    <property type="entry name" value="TonB-dependent receptor, beta-barrel domain"/>
    <property type="match status" value="1"/>
</dbReference>
<name>A0A5A7N7G9_9PROT</name>
<dbReference type="SUPFAM" id="SSF56935">
    <property type="entry name" value="Porins"/>
    <property type="match status" value="1"/>
</dbReference>
<evidence type="ECO:0000256" key="1">
    <source>
        <dbReference type="ARBA" id="ARBA00004442"/>
    </source>
</evidence>
<protein>
    <submittedName>
        <fullName evidence="4">Uncharacterized protein</fullName>
    </submittedName>
</protein>
<comment type="caution">
    <text evidence="4">The sequence shown here is derived from an EMBL/GenBank/DDBJ whole genome shotgun (WGS) entry which is preliminary data.</text>
</comment>
<dbReference type="Proteomes" id="UP000324996">
    <property type="component" value="Unassembled WGS sequence"/>
</dbReference>
<keyword evidence="2" id="KW-0472">Membrane</keyword>
<accession>A0A5A7N7G9</accession>
<sequence length="129" mass="13983">MWRADADTSLRLSAARGVKMMSLIEFAAVGVGPGPLPGTSFFVTGNPDLGASITEGYDIGVERQLPMLLSSFKANLFYTSLSKNVAVANFAPSFVNPPFFVSQPLMWAHQSRWALNWNSKGKKIICNGV</sequence>
<reference evidence="4 5" key="1">
    <citation type="submission" date="2019-09" db="EMBL/GenBank/DDBJ databases">
        <title>NBRP : Genome information of microbial organism related human and environment.</title>
        <authorList>
            <person name="Hattori M."/>
            <person name="Oshima K."/>
            <person name="Inaba H."/>
            <person name="Suda W."/>
            <person name="Sakamoto M."/>
            <person name="Iino T."/>
            <person name="Kitahara M."/>
            <person name="Oshida Y."/>
            <person name="Iida T."/>
            <person name="Kudo T."/>
            <person name="Itoh T."/>
            <person name="Ohkuma M."/>
        </authorList>
    </citation>
    <scope>NUCLEOTIDE SEQUENCE [LARGE SCALE GENOMIC DNA]</scope>
    <source>
        <strain evidence="4 5">Q-1</strain>
    </source>
</reference>
<dbReference type="GO" id="GO:0009279">
    <property type="term" value="C:cell outer membrane"/>
    <property type="evidence" value="ECO:0007669"/>
    <property type="project" value="UniProtKB-SubCell"/>
</dbReference>
<keyword evidence="3" id="KW-0998">Cell outer membrane</keyword>
<evidence type="ECO:0000256" key="3">
    <source>
        <dbReference type="ARBA" id="ARBA00023237"/>
    </source>
</evidence>
<dbReference type="EMBL" id="BKCN01000005">
    <property type="protein sequence ID" value="GER03704.1"/>
    <property type="molecule type" value="Genomic_DNA"/>
</dbReference>
<gene>
    <name evidence="4" type="ORF">JCM17846_13860</name>
</gene>
<organism evidence="4 5">
    <name type="scientific">Iodidimonas nitroreducens</name>
    <dbReference type="NCBI Taxonomy" id="1236968"/>
    <lineage>
        <taxon>Bacteria</taxon>
        <taxon>Pseudomonadati</taxon>
        <taxon>Pseudomonadota</taxon>
        <taxon>Alphaproteobacteria</taxon>
        <taxon>Iodidimonadales</taxon>
        <taxon>Iodidimonadaceae</taxon>
        <taxon>Iodidimonas</taxon>
    </lineage>
</organism>
<dbReference type="AlphaFoldDB" id="A0A5A7N7G9"/>
<proteinExistence type="predicted"/>
<evidence type="ECO:0000313" key="5">
    <source>
        <dbReference type="Proteomes" id="UP000324996"/>
    </source>
</evidence>
<dbReference type="InterPro" id="IPR036942">
    <property type="entry name" value="Beta-barrel_TonB_sf"/>
</dbReference>
<comment type="subcellular location">
    <subcellularLocation>
        <location evidence="1">Cell outer membrane</location>
    </subcellularLocation>
</comment>
<evidence type="ECO:0000313" key="4">
    <source>
        <dbReference type="EMBL" id="GER03704.1"/>
    </source>
</evidence>
<evidence type="ECO:0000256" key="2">
    <source>
        <dbReference type="ARBA" id="ARBA00023136"/>
    </source>
</evidence>
<keyword evidence="5" id="KW-1185">Reference proteome</keyword>